<dbReference type="InterPro" id="IPR058941">
    <property type="entry name" value="HTH_AT3G52170-like"/>
</dbReference>
<keyword evidence="4" id="KW-1185">Reference proteome</keyword>
<gene>
    <name evidence="3" type="ORF">LWI28_026471</name>
</gene>
<organism evidence="3 4">
    <name type="scientific">Acer negundo</name>
    <name type="common">Box elder</name>
    <dbReference type="NCBI Taxonomy" id="4023"/>
    <lineage>
        <taxon>Eukaryota</taxon>
        <taxon>Viridiplantae</taxon>
        <taxon>Streptophyta</taxon>
        <taxon>Embryophyta</taxon>
        <taxon>Tracheophyta</taxon>
        <taxon>Spermatophyta</taxon>
        <taxon>Magnoliopsida</taxon>
        <taxon>eudicotyledons</taxon>
        <taxon>Gunneridae</taxon>
        <taxon>Pentapetalae</taxon>
        <taxon>rosids</taxon>
        <taxon>malvids</taxon>
        <taxon>Sapindales</taxon>
        <taxon>Sapindaceae</taxon>
        <taxon>Hippocastanoideae</taxon>
        <taxon>Acereae</taxon>
        <taxon>Acer</taxon>
    </lineage>
</organism>
<reference evidence="3" key="1">
    <citation type="journal article" date="2022" name="Plant J.">
        <title>Strategies of tolerance reflected in two North American maple genomes.</title>
        <authorList>
            <person name="McEvoy S.L."/>
            <person name="Sezen U.U."/>
            <person name="Trouern-Trend A."/>
            <person name="McMahon S.M."/>
            <person name="Schaberg P.G."/>
            <person name="Yang J."/>
            <person name="Wegrzyn J.L."/>
            <person name="Swenson N.G."/>
        </authorList>
    </citation>
    <scope>NUCLEOTIDE SEQUENCE</scope>
    <source>
        <strain evidence="3">91603</strain>
    </source>
</reference>
<reference evidence="3" key="2">
    <citation type="submission" date="2023-02" db="EMBL/GenBank/DDBJ databases">
        <authorList>
            <person name="Swenson N.G."/>
            <person name="Wegrzyn J.L."/>
            <person name="Mcevoy S.L."/>
        </authorList>
    </citation>
    <scope>NUCLEOTIDE SEQUENCE</scope>
    <source>
        <strain evidence="3">91603</strain>
        <tissue evidence="3">Leaf</tissue>
    </source>
</reference>
<evidence type="ECO:0000259" key="2">
    <source>
        <dbReference type="Pfam" id="PF25896"/>
    </source>
</evidence>
<protein>
    <recommendedName>
        <fullName evidence="2">AT3G52170-like helix-turn-helix domain-containing protein</fullName>
    </recommendedName>
</protein>
<dbReference type="PANTHER" id="PTHR34568">
    <property type="entry name" value="RRM DOMAIN-CONTAINING PROTEIN"/>
    <property type="match status" value="1"/>
</dbReference>
<comment type="caution">
    <text evidence="3">The sequence shown here is derived from an EMBL/GenBank/DDBJ whole genome shotgun (WGS) entry which is preliminary data.</text>
</comment>
<dbReference type="PANTHER" id="PTHR34568:SF4">
    <property type="entry name" value="OS02G0638000 PROTEIN"/>
    <property type="match status" value="1"/>
</dbReference>
<feature type="compositionally biased region" description="Basic and acidic residues" evidence="1">
    <location>
        <begin position="234"/>
        <end position="269"/>
    </location>
</feature>
<proteinExistence type="predicted"/>
<name>A0AAD5NPA2_ACENE</name>
<accession>A0AAD5NPA2</accession>
<evidence type="ECO:0000313" key="4">
    <source>
        <dbReference type="Proteomes" id="UP001064489"/>
    </source>
</evidence>
<feature type="region of interest" description="Disordered" evidence="1">
    <location>
        <begin position="234"/>
        <end position="296"/>
    </location>
</feature>
<evidence type="ECO:0000313" key="3">
    <source>
        <dbReference type="EMBL" id="KAI9175039.1"/>
    </source>
</evidence>
<dbReference type="Proteomes" id="UP001064489">
    <property type="component" value="Chromosome 8"/>
</dbReference>
<dbReference type="InterPro" id="IPR058942">
    <property type="entry name" value="AT3G52170-like"/>
</dbReference>
<feature type="domain" description="AT3G52170-like helix-turn-helix" evidence="2">
    <location>
        <begin position="63"/>
        <end position="112"/>
    </location>
</feature>
<dbReference type="Pfam" id="PF25896">
    <property type="entry name" value="HTH_AT3G52170"/>
    <property type="match status" value="1"/>
</dbReference>
<sequence length="413" mass="45747">MLSFSRTAKYSAHRFLPFRNKSVVGELNNVACGSNIRWRGRSYAASVVPSDSLEPQRVRKRVSKEERRALVESYVNKYRAEHNGKFPSASDAIKNVGGCFYVNRMIIKELEYKSKISSSNRGTENLSVGPTKKNKVTVDVGTQNELHILAADDVEINDASEKHLGDEGAIASSVAANTLSEDIEKLTAPSGQSDIFATQSELLTDDKKVEAAQGRHIDFATESRAFKEEIDENFHKDHENADDKKEKAEDLPSKFVETESHIRKGETDKVSLPSFGNGGISEASLNSGGPKQEVEQHKLSPELEKKAKNISSKQTDDAELAKKSTLWENLKSFADGFIKMDKNMKVTVAFNHFGPNCSQGSDMDLHSWKFYSVGDVFENGACFRETGSGGAKLPYTNEQRFQVADEPGYLDAE</sequence>
<evidence type="ECO:0000256" key="1">
    <source>
        <dbReference type="SAM" id="MobiDB-lite"/>
    </source>
</evidence>
<dbReference type="AlphaFoldDB" id="A0AAD5NPA2"/>
<dbReference type="EMBL" id="JAJSOW010000103">
    <property type="protein sequence ID" value="KAI9175039.1"/>
    <property type="molecule type" value="Genomic_DNA"/>
</dbReference>